<keyword evidence="2" id="KW-1185">Reference proteome</keyword>
<sequence>MPRIFDFAKIRRRLAGWGGRQSDEAWTIGIKTPDGMHPSGIKAVFSNHSRNTKRK</sequence>
<dbReference type="Proteomes" id="UP000023561">
    <property type="component" value="Unassembled WGS sequence"/>
</dbReference>
<reference evidence="1 2" key="1">
    <citation type="submission" date="2014-04" db="EMBL/GenBank/DDBJ databases">
        <title>Whole genome shotgun sequence of Geobacillus caldoxylosilyticus NBRC 107762.</title>
        <authorList>
            <person name="Hosoyama A."/>
            <person name="Hosoyama Y."/>
            <person name="Katano-Makiyama Y."/>
            <person name="Tsuchikane K."/>
            <person name="Ohji S."/>
            <person name="Ichikawa N."/>
            <person name="Yamazoe A."/>
            <person name="Fujita N."/>
        </authorList>
    </citation>
    <scope>NUCLEOTIDE SEQUENCE [LARGE SCALE GENOMIC DNA]</scope>
    <source>
        <strain evidence="1 2">NBRC 107762</strain>
    </source>
</reference>
<accession>A0A023DF50</accession>
<evidence type="ECO:0000313" key="1">
    <source>
        <dbReference type="EMBL" id="GAJ39894.1"/>
    </source>
</evidence>
<name>A0A023DF50_9BACL</name>
<evidence type="ECO:0000313" key="2">
    <source>
        <dbReference type="Proteomes" id="UP000023561"/>
    </source>
</evidence>
<organism evidence="1 2">
    <name type="scientific">Parageobacillus caldoxylosilyticus NBRC 107762</name>
    <dbReference type="NCBI Taxonomy" id="1220594"/>
    <lineage>
        <taxon>Bacteria</taxon>
        <taxon>Bacillati</taxon>
        <taxon>Bacillota</taxon>
        <taxon>Bacilli</taxon>
        <taxon>Bacillales</taxon>
        <taxon>Anoxybacillaceae</taxon>
        <taxon>Saccharococcus</taxon>
    </lineage>
</organism>
<dbReference type="AlphaFoldDB" id="A0A023DF50"/>
<gene>
    <name evidence="1" type="ORF">GCA01S_029_00720</name>
</gene>
<protein>
    <submittedName>
        <fullName evidence="1">Uncharacterized protein</fullName>
    </submittedName>
</protein>
<proteinExistence type="predicted"/>
<comment type="caution">
    <text evidence="1">The sequence shown here is derived from an EMBL/GenBank/DDBJ whole genome shotgun (WGS) entry which is preliminary data.</text>
</comment>
<dbReference type="EMBL" id="BAWO01000029">
    <property type="protein sequence ID" value="GAJ39894.1"/>
    <property type="molecule type" value="Genomic_DNA"/>
</dbReference>